<proteinExistence type="predicted"/>
<dbReference type="Proteomes" id="UP000040841">
    <property type="component" value="Unassembled WGS sequence"/>
</dbReference>
<organism evidence="1 2">
    <name type="scientific">Yersinia mollaretii</name>
    <dbReference type="NCBI Taxonomy" id="33060"/>
    <lineage>
        <taxon>Bacteria</taxon>
        <taxon>Pseudomonadati</taxon>
        <taxon>Pseudomonadota</taxon>
        <taxon>Gammaproteobacteria</taxon>
        <taxon>Enterobacterales</taxon>
        <taxon>Yersiniaceae</taxon>
        <taxon>Yersinia</taxon>
    </lineage>
</organism>
<reference evidence="1 2" key="1">
    <citation type="submission" date="2015-03" db="EMBL/GenBank/DDBJ databases">
        <authorList>
            <consortium name="Pathogen Informatics"/>
            <person name="Murphy D."/>
        </authorList>
    </citation>
    <scope>NUCLEOTIDE SEQUENCE [LARGE SCALE GENOMIC DNA]</scope>
    <source>
        <strain evidence="1 2">FE82747</strain>
    </source>
</reference>
<dbReference type="EMBL" id="CQBM01000003">
    <property type="protein sequence ID" value="CNI03566.1"/>
    <property type="molecule type" value="Genomic_DNA"/>
</dbReference>
<sequence>MFPISDTFLLRMGNSHPNTGSNQIVSDDYLDSIDRLKRLMLRMAEIEVGR</sequence>
<protein>
    <submittedName>
        <fullName evidence="1">Uncharacterized protein</fullName>
    </submittedName>
</protein>
<evidence type="ECO:0000313" key="1">
    <source>
        <dbReference type="EMBL" id="CNI03566.1"/>
    </source>
</evidence>
<name>A0AA36LP25_YERMO</name>
<evidence type="ECO:0000313" key="2">
    <source>
        <dbReference type="Proteomes" id="UP000040841"/>
    </source>
</evidence>
<dbReference type="AlphaFoldDB" id="A0AA36LP25"/>
<comment type="caution">
    <text evidence="1">The sequence shown here is derived from an EMBL/GenBank/DDBJ whole genome shotgun (WGS) entry which is preliminary data.</text>
</comment>
<accession>A0AA36LP25</accession>
<gene>
    <name evidence="1" type="ORF">ERS008502_02067</name>
</gene>